<sequence length="133" mass="14105">QVAKPVYSQYAAVKKVAQPVFAQQYSAVAQPAYSQQYAVKQVAQPVYTQYSAVKEVAKPVAVSQYSNLYAQQSADAVATYATAYNGPQFRILSQVQEADPAGPYKLSYSTENGIQATEQGSLVAGAEGAVVAA</sequence>
<feature type="non-terminal residue" evidence="1">
    <location>
        <position position="1"/>
    </location>
</feature>
<dbReference type="AlphaFoldDB" id="A0A1D1Z4R9"/>
<accession>A0A1D1Z4R9</accession>
<dbReference type="EMBL" id="GDJX01006028">
    <property type="protein sequence ID" value="JAT61908.1"/>
    <property type="molecule type" value="Transcribed_RNA"/>
</dbReference>
<protein>
    <submittedName>
        <fullName evidence="1">Endocuticle structural glycoprotein ABD-4</fullName>
    </submittedName>
</protein>
<reference evidence="1" key="1">
    <citation type="submission" date="2015-07" db="EMBL/GenBank/DDBJ databases">
        <title>Transcriptome Assembly of Anthurium amnicola.</title>
        <authorList>
            <person name="Suzuki J."/>
        </authorList>
    </citation>
    <scope>NUCLEOTIDE SEQUENCE</scope>
</reference>
<evidence type="ECO:0000313" key="1">
    <source>
        <dbReference type="EMBL" id="JAT61908.1"/>
    </source>
</evidence>
<organism evidence="1">
    <name type="scientific">Anthurium amnicola</name>
    <dbReference type="NCBI Taxonomy" id="1678845"/>
    <lineage>
        <taxon>Eukaryota</taxon>
        <taxon>Viridiplantae</taxon>
        <taxon>Streptophyta</taxon>
        <taxon>Embryophyta</taxon>
        <taxon>Tracheophyta</taxon>
        <taxon>Spermatophyta</taxon>
        <taxon>Magnoliopsida</taxon>
        <taxon>Liliopsida</taxon>
        <taxon>Araceae</taxon>
        <taxon>Pothoideae</taxon>
        <taxon>Potheae</taxon>
        <taxon>Anthurium</taxon>
    </lineage>
</organism>
<proteinExistence type="predicted"/>
<feature type="non-terminal residue" evidence="1">
    <location>
        <position position="133"/>
    </location>
</feature>
<name>A0A1D1Z4R9_9ARAE</name>
<gene>
    <name evidence="1" type="primary">CUD4_2</name>
    <name evidence="1" type="ORF">g.38261</name>
</gene>